<evidence type="ECO:0000313" key="1">
    <source>
        <dbReference type="EMBL" id="EGC41596.1"/>
    </source>
</evidence>
<dbReference type="HOGENOM" id="CLU_114591_0_0_1"/>
<dbReference type="OMA" id="QDQASGM"/>
<sequence length="208" mass="23489">MVIACGCSPYNAASPSYMFFWRDSIESFGNSYPLSSDFQIVNDNCASPYAKCSYVICIRLFPSSDGENSGDPEWMPVDALITSSYELAQTPSQWLGKRQTDRSAPSAWRARDDARNHGRVKLTNFSLANLELKLEVLNDPSPQLSHGHSSLHVKSQEFPQARYLKRDQKYPNGKQDQASGMLDFSLHPLHHQKELDSLLLARFWQLAS</sequence>
<protein>
    <submittedName>
        <fullName evidence="1">Predicted protein</fullName>
    </submittedName>
</protein>
<dbReference type="Proteomes" id="UP000008142">
    <property type="component" value="Unassembled WGS sequence"/>
</dbReference>
<reference evidence="2" key="1">
    <citation type="submission" date="2008-07" db="EMBL/GenBank/DDBJ databases">
        <title>Annotation of Ajellomyces capsulatus strain H88.</title>
        <authorList>
            <person name="Champion M."/>
            <person name="Cuomo C."/>
            <person name="Ma L.-J."/>
            <person name="Henn M.R."/>
            <person name="Sil A."/>
            <person name="Goldman B."/>
            <person name="Young S.K."/>
            <person name="Kodira C.D."/>
            <person name="Zeng Q."/>
            <person name="Koehrsen M."/>
            <person name="Alvarado L."/>
            <person name="Berlin A."/>
            <person name="Borenstein D."/>
            <person name="Chen Z."/>
            <person name="Engels R."/>
            <person name="Freedman E."/>
            <person name="Gellesch M."/>
            <person name="Goldberg J."/>
            <person name="Griggs A."/>
            <person name="Gujja S."/>
            <person name="Heiman D."/>
            <person name="Hepburn T."/>
            <person name="Howarth C."/>
            <person name="Jen D."/>
            <person name="Larson L."/>
            <person name="Lewis B."/>
            <person name="Mehta T."/>
            <person name="Park D."/>
            <person name="Pearson M."/>
            <person name="Roberts A."/>
            <person name="Saif S."/>
            <person name="Shea T."/>
            <person name="Shenoy N."/>
            <person name="Sisk P."/>
            <person name="Stolte C."/>
            <person name="Sykes S."/>
            <person name="Walk T."/>
            <person name="White J."/>
            <person name="Yandava C."/>
            <person name="Klein B."/>
            <person name="McEwen J.G."/>
            <person name="Puccia R."/>
            <person name="Goldman G.H."/>
            <person name="Felipe M.S."/>
            <person name="Nino-Vega G."/>
            <person name="San-Blas G."/>
            <person name="Taylor J."/>
            <person name="Mendoza L."/>
            <person name="Galagan J."/>
            <person name="Nusbaum C."/>
            <person name="Birren B."/>
        </authorList>
    </citation>
    <scope>NUCLEOTIDE SEQUENCE [LARGE SCALE GENOMIC DNA]</scope>
    <source>
        <strain evidence="2">H88</strain>
    </source>
</reference>
<name>F0U7M7_AJEC8</name>
<dbReference type="AlphaFoldDB" id="F0U7M7"/>
<gene>
    <name evidence="1" type="ORF">HCEG_00958</name>
</gene>
<accession>F0U7M7</accession>
<organism evidence="2">
    <name type="scientific">Ajellomyces capsulatus (strain H88)</name>
    <name type="common">Darling's disease fungus</name>
    <name type="synonym">Histoplasma capsulatum</name>
    <dbReference type="NCBI Taxonomy" id="544711"/>
    <lineage>
        <taxon>Eukaryota</taxon>
        <taxon>Fungi</taxon>
        <taxon>Dikarya</taxon>
        <taxon>Ascomycota</taxon>
        <taxon>Pezizomycotina</taxon>
        <taxon>Eurotiomycetes</taxon>
        <taxon>Eurotiomycetidae</taxon>
        <taxon>Onygenales</taxon>
        <taxon>Ajellomycetaceae</taxon>
        <taxon>Histoplasma</taxon>
    </lineage>
</organism>
<proteinExistence type="predicted"/>
<evidence type="ECO:0000313" key="2">
    <source>
        <dbReference type="Proteomes" id="UP000008142"/>
    </source>
</evidence>
<dbReference type="EMBL" id="DS990636">
    <property type="protein sequence ID" value="EGC41596.1"/>
    <property type="molecule type" value="Genomic_DNA"/>
</dbReference>